<gene>
    <name evidence="2" type="ORF">KC19_6G209400</name>
</gene>
<dbReference type="SUPFAM" id="SSF81383">
    <property type="entry name" value="F-box domain"/>
    <property type="match status" value="1"/>
</dbReference>
<dbReference type="SUPFAM" id="SSF117281">
    <property type="entry name" value="Kelch motif"/>
    <property type="match status" value="1"/>
</dbReference>
<dbReference type="InterPro" id="IPR036047">
    <property type="entry name" value="F-box-like_dom_sf"/>
</dbReference>
<dbReference type="InterPro" id="IPR015915">
    <property type="entry name" value="Kelch-typ_b-propeller"/>
</dbReference>
<accession>A0A8T0HJY8</accession>
<dbReference type="InterPro" id="IPR006652">
    <property type="entry name" value="Kelch_1"/>
</dbReference>
<organism evidence="2 3">
    <name type="scientific">Ceratodon purpureus</name>
    <name type="common">Fire moss</name>
    <name type="synonym">Dicranum purpureum</name>
    <dbReference type="NCBI Taxonomy" id="3225"/>
    <lineage>
        <taxon>Eukaryota</taxon>
        <taxon>Viridiplantae</taxon>
        <taxon>Streptophyta</taxon>
        <taxon>Embryophyta</taxon>
        <taxon>Bryophyta</taxon>
        <taxon>Bryophytina</taxon>
        <taxon>Bryopsida</taxon>
        <taxon>Dicranidae</taxon>
        <taxon>Pseudoditrichales</taxon>
        <taxon>Ditrichaceae</taxon>
        <taxon>Ceratodon</taxon>
    </lineage>
</organism>
<dbReference type="PROSITE" id="PS50181">
    <property type="entry name" value="FBOX"/>
    <property type="match status" value="1"/>
</dbReference>
<dbReference type="InterPro" id="IPR001810">
    <property type="entry name" value="F-box_dom"/>
</dbReference>
<dbReference type="Gene3D" id="1.20.1280.50">
    <property type="match status" value="1"/>
</dbReference>
<evidence type="ECO:0000259" key="1">
    <source>
        <dbReference type="PROSITE" id="PS50181"/>
    </source>
</evidence>
<dbReference type="GO" id="GO:0080037">
    <property type="term" value="P:negative regulation of cytokinin-activated signaling pathway"/>
    <property type="evidence" value="ECO:0007669"/>
    <property type="project" value="InterPro"/>
</dbReference>
<name>A0A8T0HJY8_CERPU</name>
<keyword evidence="3" id="KW-1185">Reference proteome</keyword>
<protein>
    <recommendedName>
        <fullName evidence="1">F-box domain-containing protein</fullName>
    </recommendedName>
</protein>
<evidence type="ECO:0000313" key="3">
    <source>
        <dbReference type="Proteomes" id="UP000822688"/>
    </source>
</evidence>
<dbReference type="SMART" id="SM00612">
    <property type="entry name" value="Kelch"/>
    <property type="match status" value="2"/>
</dbReference>
<evidence type="ECO:0000313" key="2">
    <source>
        <dbReference type="EMBL" id="KAG0571074.1"/>
    </source>
</evidence>
<comment type="caution">
    <text evidence="2">The sequence shown here is derived from an EMBL/GenBank/DDBJ whole genome shotgun (WGS) entry which is preliminary data.</text>
</comment>
<dbReference type="GO" id="GO:2000762">
    <property type="term" value="P:regulation of phenylpropanoid metabolic process"/>
    <property type="evidence" value="ECO:0007669"/>
    <property type="project" value="InterPro"/>
</dbReference>
<dbReference type="Proteomes" id="UP000822688">
    <property type="component" value="Chromosome 6"/>
</dbReference>
<dbReference type="CDD" id="cd22152">
    <property type="entry name" value="F-box_AtAFR-like"/>
    <property type="match status" value="1"/>
</dbReference>
<dbReference type="Pfam" id="PF00646">
    <property type="entry name" value="F-box"/>
    <property type="match status" value="1"/>
</dbReference>
<sequence>MASTSVTRNRKHVSEQPFIPSLPDDIAMVVLSRVPPRSHALLTGVCHKWRNLVNSTALYEQRKKAGNTTHFLCLLQAAPQLNPKQPPIYNVSLLNEQNTWERLPPIPEYRQWGLPLFSRLAAVSGRLVVVGGWNPATWETLRSVYVFSFSSWRWERGANMPSTRSFFACAAVGDYIFVAGGHDNTKMALASAERYDLKTDSWEILPQMHELRDECIGAVLNEKFHAISGYHTATQCKYVKSAEFYDPVSRAWSRIEEMIHVSPGAIVGAAGCLFAIHDREILAYCSSANKWEVLDELPVGDNGISPPLCITSYDRKLVVTGTCNVDEEKYRTFLYNLPEKMSMVSESSKCKGIWEALPVDDQFLGMTQTSCVVEL</sequence>
<dbReference type="PANTHER" id="PTHR46407:SF3">
    <property type="entry name" value="OS02G0208700 PROTEIN"/>
    <property type="match status" value="1"/>
</dbReference>
<feature type="domain" description="F-box" evidence="1">
    <location>
        <begin position="16"/>
        <end position="62"/>
    </location>
</feature>
<dbReference type="AlphaFoldDB" id="A0A8T0HJY8"/>
<proteinExistence type="predicted"/>
<dbReference type="PANTHER" id="PTHR46407">
    <property type="entry name" value="OS02G0208700 PROTEIN"/>
    <property type="match status" value="1"/>
</dbReference>
<dbReference type="Gene3D" id="2.120.10.80">
    <property type="entry name" value="Kelch-type beta propeller"/>
    <property type="match status" value="1"/>
</dbReference>
<reference evidence="2 3" key="1">
    <citation type="submission" date="2020-06" db="EMBL/GenBank/DDBJ databases">
        <title>WGS assembly of Ceratodon purpureus strain R40.</title>
        <authorList>
            <person name="Carey S.B."/>
            <person name="Jenkins J."/>
            <person name="Shu S."/>
            <person name="Lovell J.T."/>
            <person name="Sreedasyam A."/>
            <person name="Maumus F."/>
            <person name="Tiley G.P."/>
            <person name="Fernandez-Pozo N."/>
            <person name="Barry K."/>
            <person name="Chen C."/>
            <person name="Wang M."/>
            <person name="Lipzen A."/>
            <person name="Daum C."/>
            <person name="Saski C.A."/>
            <person name="Payton A.C."/>
            <person name="Mcbreen J.C."/>
            <person name="Conrad R.E."/>
            <person name="Kollar L.M."/>
            <person name="Olsson S."/>
            <person name="Huttunen S."/>
            <person name="Landis J.B."/>
            <person name="Wickett N.J."/>
            <person name="Johnson M.G."/>
            <person name="Rensing S.A."/>
            <person name="Grimwood J."/>
            <person name="Schmutz J."/>
            <person name="Mcdaniel S.F."/>
        </authorList>
    </citation>
    <scope>NUCLEOTIDE SEQUENCE [LARGE SCALE GENOMIC DNA]</scope>
    <source>
        <strain evidence="2 3">R40</strain>
    </source>
</reference>
<dbReference type="InterPro" id="IPR044595">
    <property type="entry name" value="KMD1-4"/>
</dbReference>
<dbReference type="Pfam" id="PF24681">
    <property type="entry name" value="Kelch_KLHDC2_KLHL20_DRC7"/>
    <property type="match status" value="1"/>
</dbReference>
<dbReference type="SMART" id="SM00256">
    <property type="entry name" value="FBOX"/>
    <property type="match status" value="1"/>
</dbReference>
<dbReference type="EMBL" id="CM026427">
    <property type="protein sequence ID" value="KAG0571074.1"/>
    <property type="molecule type" value="Genomic_DNA"/>
</dbReference>